<comment type="caution">
    <text evidence="1">The sequence shown here is derived from an EMBL/GenBank/DDBJ whole genome shotgun (WGS) entry which is preliminary data.</text>
</comment>
<organism evidence="1">
    <name type="scientific">Ophidiomyces ophidiicola</name>
    <dbReference type="NCBI Taxonomy" id="1387563"/>
    <lineage>
        <taxon>Eukaryota</taxon>
        <taxon>Fungi</taxon>
        <taxon>Dikarya</taxon>
        <taxon>Ascomycota</taxon>
        <taxon>Pezizomycotina</taxon>
        <taxon>Eurotiomycetes</taxon>
        <taxon>Eurotiomycetidae</taxon>
        <taxon>Onygenales</taxon>
        <taxon>Onygenaceae</taxon>
        <taxon>Ophidiomyces</taxon>
    </lineage>
</organism>
<sequence>MPGCDQENESADDSRTAAVGPRSNQRSNRITKPSSQFARARRSARNSRLGHQNPQDFVPQGATFTTTSLPIDEESGSSQTQSSDTSESDDSQAEPELTLVKPMPNERAQAAVNWNNVARGAIRTSLRGSGAISASIPGSFDTVNGAFWHSRSASVSDPGNANMVESKPRGLGIQISNGISDNQSHPIVVSDDSELETDADADNAILLNLSSSNQNASDINDTTQELRIKGASEPFANGLDDREHDAVLDHQQTSLEAAAIHPQSSNAKVEAVETFHSRYPSAPYILGDLSNEDRDIQLHFIYYNANPKDVNLNLPIRCTDCMTEGHLAEVCPYKEVRIP</sequence>
<name>A0ACB8UYR5_9EURO</name>
<evidence type="ECO:0000313" key="1">
    <source>
        <dbReference type="EMBL" id="KAI2388450.1"/>
    </source>
</evidence>
<reference evidence="1" key="1">
    <citation type="journal article" date="2022" name="bioRxiv">
        <title>Population genetic analysis of Ophidiomyces ophidiicola, the causative agent of snake fungal disease, indicates recent introductions to the USA.</title>
        <authorList>
            <person name="Ladner J.T."/>
            <person name="Palmer J.M."/>
            <person name="Ettinger C.L."/>
            <person name="Stajich J.E."/>
            <person name="Farrell T.M."/>
            <person name="Glorioso B.M."/>
            <person name="Lawson B."/>
            <person name="Price S.J."/>
            <person name="Stengle A.G."/>
            <person name="Grear D.A."/>
            <person name="Lorch J.M."/>
        </authorList>
    </citation>
    <scope>NUCLEOTIDE SEQUENCE</scope>
    <source>
        <strain evidence="1">NWHC 24266-5</strain>
    </source>
</reference>
<gene>
    <name evidence="1" type="ORF">LOY88_002646</name>
</gene>
<dbReference type="EMBL" id="JALBCA010000031">
    <property type="protein sequence ID" value="KAI2388450.1"/>
    <property type="molecule type" value="Genomic_DNA"/>
</dbReference>
<accession>A0ACB8UYR5</accession>
<protein>
    <submittedName>
        <fullName evidence="1">Uncharacterized protein</fullName>
    </submittedName>
</protein>
<proteinExistence type="predicted"/>